<name>A0ABT8SX99_9HYPH</name>
<gene>
    <name evidence="2" type="ORF">Q2T52_12585</name>
</gene>
<evidence type="ECO:0000313" key="3">
    <source>
        <dbReference type="Proteomes" id="UP001169006"/>
    </source>
</evidence>
<dbReference type="PANTHER" id="PTHR32385:SF15">
    <property type="entry name" value="INOSITOL PHOSPHOCERAMIDE MANNOSYLTRANSFERASE 1"/>
    <property type="match status" value="1"/>
</dbReference>
<evidence type="ECO:0000256" key="1">
    <source>
        <dbReference type="ARBA" id="ARBA00022679"/>
    </source>
</evidence>
<dbReference type="RefSeq" id="WP_302077082.1">
    <property type="nucleotide sequence ID" value="NZ_JAUKWQ010000003.1"/>
</dbReference>
<keyword evidence="1" id="KW-0808">Transferase</keyword>
<proteinExistence type="predicted"/>
<dbReference type="SUPFAM" id="SSF53448">
    <property type="entry name" value="Nucleotide-diphospho-sugar transferases"/>
    <property type="match status" value="1"/>
</dbReference>
<reference evidence="2" key="2">
    <citation type="submission" date="2023-07" db="EMBL/GenBank/DDBJ databases">
        <authorList>
            <person name="Sun H."/>
        </authorList>
    </citation>
    <scope>NUCLEOTIDE SEQUENCE</scope>
    <source>
        <strain evidence="2">05753</strain>
    </source>
</reference>
<dbReference type="InterPro" id="IPR051706">
    <property type="entry name" value="Glycosyltransferase_domain"/>
</dbReference>
<reference evidence="2" key="1">
    <citation type="journal article" date="2015" name="Int. J. Syst. Evol. Microbiol.">
        <title>Rhizobium oryzicola sp. nov., potential plant-growth-promoting endophytic bacteria isolated from rice roots.</title>
        <authorList>
            <person name="Zhang X.X."/>
            <person name="Gao J.S."/>
            <person name="Cao Y.H."/>
            <person name="Sheirdil R.A."/>
            <person name="Wang X.C."/>
            <person name="Zhang L."/>
        </authorList>
    </citation>
    <scope>NUCLEOTIDE SEQUENCE</scope>
    <source>
        <strain evidence="2">05753</strain>
    </source>
</reference>
<accession>A0ABT8SX99</accession>
<dbReference type="InterPro" id="IPR029044">
    <property type="entry name" value="Nucleotide-diphossugar_trans"/>
</dbReference>
<evidence type="ECO:0000313" key="2">
    <source>
        <dbReference type="EMBL" id="MDO1582920.1"/>
    </source>
</evidence>
<keyword evidence="3" id="KW-1185">Reference proteome</keyword>
<protein>
    <submittedName>
        <fullName evidence="2">Glycosyltransferase</fullName>
    </submittedName>
</protein>
<dbReference type="PANTHER" id="PTHR32385">
    <property type="entry name" value="MANNOSYL PHOSPHORYLINOSITOL CERAMIDE SYNTHASE"/>
    <property type="match status" value="1"/>
</dbReference>
<dbReference type="EMBL" id="JAUKWQ010000003">
    <property type="protein sequence ID" value="MDO1582920.1"/>
    <property type="molecule type" value="Genomic_DNA"/>
</dbReference>
<sequence>MPQEKQPAVSLRERIKHLRRQISSGALKGVSSELTQIEAQARQSGDHRLGPDTILGLPRKLHAAHLALAKAENDSVRRAGLQYTLVPPPELLRPLVSFDDAERRLMIEKSRQPVPGILHQIWIGSLPVPPSTIHWASYASRHGFQYRLWREEDLSALKVDKHGGFRAMIEEGDYPGAVDVARYAILHEFGGIYLDCDWFPAREDVAFQDILPLVGLSALPEDVPRDTGMGSLLLTNSFIAAPPGHPVFRRILDVMPDVMKLLPKAPAWWSTGPLLMTLVFRGTNVTLPDESFVAALLPRQAPFADVEAAREAAITSGRGLLIGWKSW</sequence>
<dbReference type="Pfam" id="PF04488">
    <property type="entry name" value="Gly_transf_sug"/>
    <property type="match status" value="1"/>
</dbReference>
<dbReference type="Gene3D" id="3.90.550.20">
    <property type="match status" value="1"/>
</dbReference>
<dbReference type="InterPro" id="IPR007577">
    <property type="entry name" value="GlycoTrfase_DXD_sugar-bd_CS"/>
</dbReference>
<dbReference type="Proteomes" id="UP001169006">
    <property type="component" value="Unassembled WGS sequence"/>
</dbReference>
<comment type="caution">
    <text evidence="2">The sequence shown here is derived from an EMBL/GenBank/DDBJ whole genome shotgun (WGS) entry which is preliminary data.</text>
</comment>
<organism evidence="2 3">
    <name type="scientific">Rhizobium oryzicola</name>
    <dbReference type="NCBI Taxonomy" id="1232668"/>
    <lineage>
        <taxon>Bacteria</taxon>
        <taxon>Pseudomonadati</taxon>
        <taxon>Pseudomonadota</taxon>
        <taxon>Alphaproteobacteria</taxon>
        <taxon>Hyphomicrobiales</taxon>
        <taxon>Rhizobiaceae</taxon>
        <taxon>Rhizobium/Agrobacterium group</taxon>
        <taxon>Rhizobium</taxon>
    </lineage>
</organism>